<gene>
    <name evidence="1" type="ORF">LOY88_006696</name>
</gene>
<comment type="caution">
    <text evidence="1">The sequence shown here is derived from an EMBL/GenBank/DDBJ whole genome shotgun (WGS) entry which is preliminary data.</text>
</comment>
<sequence>MAQSWLDIPRNSPFSLANIPFGIISTASSNTPRPAIAIGDYALDLFAFASAGGFSKLPSFQPYIEVFAQPVLNDFASLGRPVHRQVREYLQEVFRAETSHPDILKNNETLRNSALIPRANTTNHLPMRIGDYTDFYAGLNHAFNVGVLFRGPDNALQPNYKHLPVGYHGRASSVVVSGTPIRRPNGQILANPAADPKVPIFSPCKRLDIELELAAFVATPNKMGDPVPIAEAEDHLFGVVLMNDWSARDIQAWEYIPLGPFNAKNFATSITPWVVLMDALEPFRTQGLEPGNRDTLLPYLRESRADNVYDIRLEFELKNKGGQPTVVAKTNSKNLLYSFSQMLAHHSVTGCNMNPGDLLGSGTISGKEPGTFGSLLENTNGGKTTINLADGSERKFLEDGDEVILRGVAGEEGSYVGFGDCFAVIEPAHTMN</sequence>
<protein>
    <submittedName>
        <fullName evidence="1">Uncharacterized protein</fullName>
    </submittedName>
</protein>
<evidence type="ECO:0000313" key="1">
    <source>
        <dbReference type="EMBL" id="KAI2381649.1"/>
    </source>
</evidence>
<name>A0ACB8UMA9_9EURO</name>
<dbReference type="EMBL" id="JALBCA010000191">
    <property type="protein sequence ID" value="KAI2381649.1"/>
    <property type="molecule type" value="Genomic_DNA"/>
</dbReference>
<reference evidence="1" key="1">
    <citation type="journal article" date="2022" name="bioRxiv">
        <title>Population genetic analysis of Ophidiomyces ophidiicola, the causative agent of snake fungal disease, indicates recent introductions to the USA.</title>
        <authorList>
            <person name="Ladner J.T."/>
            <person name="Palmer J.M."/>
            <person name="Ettinger C.L."/>
            <person name="Stajich J.E."/>
            <person name="Farrell T.M."/>
            <person name="Glorioso B.M."/>
            <person name="Lawson B."/>
            <person name="Price S.J."/>
            <person name="Stengle A.G."/>
            <person name="Grear D.A."/>
            <person name="Lorch J.M."/>
        </authorList>
    </citation>
    <scope>NUCLEOTIDE SEQUENCE</scope>
    <source>
        <strain evidence="1">NWHC 24266-5</strain>
    </source>
</reference>
<proteinExistence type="predicted"/>
<accession>A0ACB8UMA9</accession>
<organism evidence="1">
    <name type="scientific">Ophidiomyces ophidiicola</name>
    <dbReference type="NCBI Taxonomy" id="1387563"/>
    <lineage>
        <taxon>Eukaryota</taxon>
        <taxon>Fungi</taxon>
        <taxon>Dikarya</taxon>
        <taxon>Ascomycota</taxon>
        <taxon>Pezizomycotina</taxon>
        <taxon>Eurotiomycetes</taxon>
        <taxon>Eurotiomycetidae</taxon>
        <taxon>Onygenales</taxon>
        <taxon>Onygenaceae</taxon>
        <taxon>Ophidiomyces</taxon>
    </lineage>
</organism>